<feature type="transmembrane region" description="Helical" evidence="5">
    <location>
        <begin position="362"/>
        <end position="382"/>
    </location>
</feature>
<feature type="transmembrane region" description="Helical" evidence="5">
    <location>
        <begin position="200"/>
        <end position="230"/>
    </location>
</feature>
<feature type="transmembrane region" description="Helical" evidence="5">
    <location>
        <begin position="12"/>
        <end position="29"/>
    </location>
</feature>
<protein>
    <submittedName>
        <fullName evidence="7">O-antigen ligase domain-containing protein</fullName>
    </submittedName>
</protein>
<feature type="transmembrane region" description="Helical" evidence="5">
    <location>
        <begin position="111"/>
        <end position="130"/>
    </location>
</feature>
<sequence>MKQNKYNKYDYGIIVLILLIAFGGIGGTLSPLRCVALFFSPWVWLNIFTRPLNKALRYVCYFFLIWFIYSLCSLVWTSALVEGLKELLYYYCHFSLFFLFVLWLQKARSPLVSIILGWVGLILCTLPIAFNEIFNDQHLYLTLHDHLSMNVNGQTLVRKYASVTFGNYNSYVTVICFALPFMFAYLLLVDGVKKQLWGWFIVLAVFYILVINASRGGLLCFVIALFSFLLFYRKKHYRGKRWILFLIISGVCVGLWLNFDVIFQQILYRIGEDSLSEAMQDNSRSMLIWLSLGLFLDSYCLGTGIGSISASLAKVSPSYTIPHNLFVEILVQYGFVILAFFLFFLFLLYTKGRKTTDRLSKFIIYTSLWTIPFASVINSHYLLIPELWIYYASLFIFLLPISSIKYD</sequence>
<keyword evidence="7" id="KW-0436">Ligase</keyword>
<keyword evidence="2 5" id="KW-0812">Transmembrane</keyword>
<dbReference type="Proteomes" id="UP000284434">
    <property type="component" value="Unassembled WGS sequence"/>
</dbReference>
<dbReference type="PANTHER" id="PTHR37422:SF13">
    <property type="entry name" value="LIPOPOLYSACCHARIDE BIOSYNTHESIS PROTEIN PA4999-RELATED"/>
    <property type="match status" value="1"/>
</dbReference>
<name>A0A413IEK2_9BACT</name>
<dbReference type="GO" id="GO:0016020">
    <property type="term" value="C:membrane"/>
    <property type="evidence" value="ECO:0007669"/>
    <property type="project" value="UniProtKB-SubCell"/>
</dbReference>
<proteinExistence type="predicted"/>
<evidence type="ECO:0000259" key="6">
    <source>
        <dbReference type="Pfam" id="PF04932"/>
    </source>
</evidence>
<comment type="subcellular location">
    <subcellularLocation>
        <location evidence="1">Membrane</location>
        <topology evidence="1">Multi-pass membrane protein</topology>
    </subcellularLocation>
</comment>
<dbReference type="EMBL" id="QSCO01000005">
    <property type="protein sequence ID" value="RGY08346.1"/>
    <property type="molecule type" value="Genomic_DNA"/>
</dbReference>
<feature type="transmembrane region" description="Helical" evidence="5">
    <location>
        <begin position="287"/>
        <end position="310"/>
    </location>
</feature>
<feature type="transmembrane region" description="Helical" evidence="5">
    <location>
        <begin position="168"/>
        <end position="188"/>
    </location>
</feature>
<feature type="transmembrane region" description="Helical" evidence="5">
    <location>
        <begin position="330"/>
        <end position="350"/>
    </location>
</feature>
<dbReference type="InterPro" id="IPR051533">
    <property type="entry name" value="WaaL-like"/>
</dbReference>
<dbReference type="GO" id="GO:0016874">
    <property type="term" value="F:ligase activity"/>
    <property type="evidence" value="ECO:0007669"/>
    <property type="project" value="UniProtKB-KW"/>
</dbReference>
<dbReference type="InterPro" id="IPR007016">
    <property type="entry name" value="O-antigen_ligase-rel_domated"/>
</dbReference>
<evidence type="ECO:0000256" key="3">
    <source>
        <dbReference type="ARBA" id="ARBA00022989"/>
    </source>
</evidence>
<feature type="transmembrane region" description="Helical" evidence="5">
    <location>
        <begin position="59"/>
        <end position="81"/>
    </location>
</feature>
<gene>
    <name evidence="7" type="ORF">DXA53_04715</name>
</gene>
<feature type="domain" description="O-antigen ligase-related" evidence="6">
    <location>
        <begin position="201"/>
        <end position="342"/>
    </location>
</feature>
<evidence type="ECO:0000313" key="8">
    <source>
        <dbReference type="Proteomes" id="UP000284434"/>
    </source>
</evidence>
<dbReference type="PANTHER" id="PTHR37422">
    <property type="entry name" value="TEICHURONIC ACID BIOSYNTHESIS PROTEIN TUAE"/>
    <property type="match status" value="1"/>
</dbReference>
<dbReference type="RefSeq" id="WP_118103254.1">
    <property type="nucleotide sequence ID" value="NZ_QSCO01000005.1"/>
</dbReference>
<feature type="transmembrane region" description="Helical" evidence="5">
    <location>
        <begin position="388"/>
        <end position="406"/>
    </location>
</feature>
<feature type="transmembrane region" description="Helical" evidence="5">
    <location>
        <begin position="87"/>
        <end position="104"/>
    </location>
</feature>
<keyword evidence="3 5" id="KW-1133">Transmembrane helix</keyword>
<keyword evidence="4 5" id="KW-0472">Membrane</keyword>
<reference evidence="7 8" key="1">
    <citation type="submission" date="2018-08" db="EMBL/GenBank/DDBJ databases">
        <title>A genome reference for cultivated species of the human gut microbiota.</title>
        <authorList>
            <person name="Zou Y."/>
            <person name="Xue W."/>
            <person name="Luo G."/>
        </authorList>
    </citation>
    <scope>NUCLEOTIDE SEQUENCE [LARGE SCALE GENOMIC DNA]</scope>
    <source>
        <strain evidence="7 8">OF03-11</strain>
    </source>
</reference>
<dbReference type="Pfam" id="PF04932">
    <property type="entry name" value="Wzy_C"/>
    <property type="match status" value="1"/>
</dbReference>
<evidence type="ECO:0000256" key="4">
    <source>
        <dbReference type="ARBA" id="ARBA00023136"/>
    </source>
</evidence>
<evidence type="ECO:0000256" key="2">
    <source>
        <dbReference type="ARBA" id="ARBA00022692"/>
    </source>
</evidence>
<evidence type="ECO:0000256" key="5">
    <source>
        <dbReference type="SAM" id="Phobius"/>
    </source>
</evidence>
<feature type="transmembrane region" description="Helical" evidence="5">
    <location>
        <begin position="242"/>
        <end position="267"/>
    </location>
</feature>
<evidence type="ECO:0000256" key="1">
    <source>
        <dbReference type="ARBA" id="ARBA00004141"/>
    </source>
</evidence>
<evidence type="ECO:0000313" key="7">
    <source>
        <dbReference type="EMBL" id="RGY08346.1"/>
    </source>
</evidence>
<accession>A0A413IEK2</accession>
<comment type="caution">
    <text evidence="7">The sequence shown here is derived from an EMBL/GenBank/DDBJ whole genome shotgun (WGS) entry which is preliminary data.</text>
</comment>
<dbReference type="AlphaFoldDB" id="A0A413IEK2"/>
<organism evidence="7 8">
    <name type="scientific">Odoribacter splanchnicus</name>
    <dbReference type="NCBI Taxonomy" id="28118"/>
    <lineage>
        <taxon>Bacteria</taxon>
        <taxon>Pseudomonadati</taxon>
        <taxon>Bacteroidota</taxon>
        <taxon>Bacteroidia</taxon>
        <taxon>Bacteroidales</taxon>
        <taxon>Odoribacteraceae</taxon>
        <taxon>Odoribacter</taxon>
    </lineage>
</organism>